<dbReference type="EMBL" id="RKMF01000007">
    <property type="protein sequence ID" value="ROZ63311.1"/>
    <property type="molecule type" value="Genomic_DNA"/>
</dbReference>
<name>A0A3N3ZQ99_9MICC</name>
<organism evidence="1 2">
    <name type="scientific">Kocuria soli</name>
    <dbReference type="NCBI Taxonomy" id="2485125"/>
    <lineage>
        <taxon>Bacteria</taxon>
        <taxon>Bacillati</taxon>
        <taxon>Actinomycetota</taxon>
        <taxon>Actinomycetes</taxon>
        <taxon>Micrococcales</taxon>
        <taxon>Micrococcaceae</taxon>
        <taxon>Kocuria</taxon>
    </lineage>
</organism>
<evidence type="ECO:0000313" key="1">
    <source>
        <dbReference type="EMBL" id="ROZ63311.1"/>
    </source>
</evidence>
<accession>A0A3N3ZQ99</accession>
<evidence type="ECO:0008006" key="3">
    <source>
        <dbReference type="Google" id="ProtNLM"/>
    </source>
</evidence>
<comment type="caution">
    <text evidence="1">The sequence shown here is derived from an EMBL/GenBank/DDBJ whole genome shotgun (WGS) entry which is preliminary data.</text>
</comment>
<dbReference type="Proteomes" id="UP000270616">
    <property type="component" value="Unassembled WGS sequence"/>
</dbReference>
<sequence>MGPGYVSVFRNVWAVAGHVFPADPVEHLMDLLPAVQLAYPGTAASHTTAALVLGLRVPGRLRLALPIHLTPWTEVLPPRVKGLRGHRSWIPPQDRVLQTGVGVTGPVRTLVDLAGAAGPRGPWFLDQAALVSVLDGVICEHRYGPLRGVPPLRAREAVAEDLARMTGLRGVARVRSALALARPGVDSAAETRARLVLQDNGLGEWVTDLELRAPGHRSVWPDLARPEDKVSLQIEGPHHDADRQRVRDIERQRATEAAGWIEVRVLISDLYPRSFDPPGTPPRVVDLVREAIARRGRG</sequence>
<reference evidence="1 2" key="1">
    <citation type="submission" date="2018-10" db="EMBL/GenBank/DDBJ databases">
        <title>Kocuria sp. M5W7-7, whole genome shotgun sequence.</title>
        <authorList>
            <person name="Tuo L."/>
        </authorList>
    </citation>
    <scope>NUCLEOTIDE SEQUENCE [LARGE SCALE GENOMIC DNA]</scope>
    <source>
        <strain evidence="1 2">M5W7-7</strain>
    </source>
</reference>
<keyword evidence="2" id="KW-1185">Reference proteome</keyword>
<evidence type="ECO:0000313" key="2">
    <source>
        <dbReference type="Proteomes" id="UP000270616"/>
    </source>
</evidence>
<proteinExistence type="predicted"/>
<dbReference type="AlphaFoldDB" id="A0A3N3ZQ99"/>
<protein>
    <recommendedName>
        <fullName evidence="3">DUF559 domain-containing protein</fullName>
    </recommendedName>
</protein>
<gene>
    <name evidence="1" type="ORF">EDL96_07175</name>
</gene>